<dbReference type="EMBL" id="JAIWYP010000004">
    <property type="protein sequence ID" value="KAH3834949.1"/>
    <property type="molecule type" value="Genomic_DNA"/>
</dbReference>
<keyword evidence="2" id="KW-1185">Reference proteome</keyword>
<name>A0A9D4K8L5_DREPO</name>
<reference evidence="1" key="2">
    <citation type="submission" date="2020-11" db="EMBL/GenBank/DDBJ databases">
        <authorList>
            <person name="McCartney M.A."/>
            <person name="Auch B."/>
            <person name="Kono T."/>
            <person name="Mallez S."/>
            <person name="Becker A."/>
            <person name="Gohl D.M."/>
            <person name="Silverstein K.A.T."/>
            <person name="Koren S."/>
            <person name="Bechman K.B."/>
            <person name="Herman A."/>
            <person name="Abrahante J.E."/>
            <person name="Garbe J."/>
        </authorList>
    </citation>
    <scope>NUCLEOTIDE SEQUENCE</scope>
    <source>
        <strain evidence="1">Duluth1</strain>
        <tissue evidence="1">Whole animal</tissue>
    </source>
</reference>
<protein>
    <submittedName>
        <fullName evidence="1">Uncharacterized protein</fullName>
    </submittedName>
</protein>
<gene>
    <name evidence="1" type="ORF">DPMN_108282</name>
</gene>
<accession>A0A9D4K8L5</accession>
<reference evidence="1" key="1">
    <citation type="journal article" date="2019" name="bioRxiv">
        <title>The Genome of the Zebra Mussel, Dreissena polymorpha: A Resource for Invasive Species Research.</title>
        <authorList>
            <person name="McCartney M.A."/>
            <person name="Auch B."/>
            <person name="Kono T."/>
            <person name="Mallez S."/>
            <person name="Zhang Y."/>
            <person name="Obille A."/>
            <person name="Becker A."/>
            <person name="Abrahante J.E."/>
            <person name="Garbe J."/>
            <person name="Badalamenti J.P."/>
            <person name="Herman A."/>
            <person name="Mangelson H."/>
            <person name="Liachko I."/>
            <person name="Sullivan S."/>
            <person name="Sone E.D."/>
            <person name="Koren S."/>
            <person name="Silverstein K.A.T."/>
            <person name="Beckman K.B."/>
            <person name="Gohl D.M."/>
        </authorList>
    </citation>
    <scope>NUCLEOTIDE SEQUENCE</scope>
    <source>
        <strain evidence="1">Duluth1</strain>
        <tissue evidence="1">Whole animal</tissue>
    </source>
</reference>
<dbReference type="Proteomes" id="UP000828390">
    <property type="component" value="Unassembled WGS sequence"/>
</dbReference>
<proteinExistence type="predicted"/>
<dbReference type="AlphaFoldDB" id="A0A9D4K8L5"/>
<comment type="caution">
    <text evidence="1">The sequence shown here is derived from an EMBL/GenBank/DDBJ whole genome shotgun (WGS) entry which is preliminary data.</text>
</comment>
<evidence type="ECO:0000313" key="2">
    <source>
        <dbReference type="Proteomes" id="UP000828390"/>
    </source>
</evidence>
<organism evidence="1 2">
    <name type="scientific">Dreissena polymorpha</name>
    <name type="common">Zebra mussel</name>
    <name type="synonym">Mytilus polymorpha</name>
    <dbReference type="NCBI Taxonomy" id="45954"/>
    <lineage>
        <taxon>Eukaryota</taxon>
        <taxon>Metazoa</taxon>
        <taxon>Spiralia</taxon>
        <taxon>Lophotrochozoa</taxon>
        <taxon>Mollusca</taxon>
        <taxon>Bivalvia</taxon>
        <taxon>Autobranchia</taxon>
        <taxon>Heteroconchia</taxon>
        <taxon>Euheterodonta</taxon>
        <taxon>Imparidentia</taxon>
        <taxon>Neoheterodontei</taxon>
        <taxon>Myida</taxon>
        <taxon>Dreissenoidea</taxon>
        <taxon>Dreissenidae</taxon>
        <taxon>Dreissena</taxon>
    </lineage>
</organism>
<evidence type="ECO:0000313" key="1">
    <source>
        <dbReference type="EMBL" id="KAH3834949.1"/>
    </source>
</evidence>
<sequence length="85" mass="9725">MPKEEPKRSLHFITLTGLDWTETAIKIRELEQQQSRKKDALRICDICPIFLEHMLPLLPAYLVLASGEATRDRISNKVVDPALVL</sequence>